<sequence>MQIKEKILLKRYRGITDSASVISEKLLSSHKAKTGTATGLSLVEDLSSRVAPNGSRAKYTMLNRRCHNHWDGLKEFGVSEAYIHDIKRDVQEMESRIKGAMEVLQTKGKENSRLAALPPQRVVFLVCFSQTRHNRGVGQVFLSIVQQCRRLLETEPLFASCQVLRVIPVFVGLQYEEEYLQSFLDLKRGDYFFYADAGLYSLNILLQYISAAQAETRKRAAANREKPPIFYEMMLFSESFLHPRTVVSLNTNSMCKMNVFPGLVMESMSTAEVSAYAQYTACLLKKSAMPS</sequence>
<name>A0A7G2CAM8_9TRYP</name>
<organism evidence="1 2">
    <name type="scientific">Angomonas deanei</name>
    <dbReference type="NCBI Taxonomy" id="59799"/>
    <lineage>
        <taxon>Eukaryota</taxon>
        <taxon>Discoba</taxon>
        <taxon>Euglenozoa</taxon>
        <taxon>Kinetoplastea</taxon>
        <taxon>Metakinetoplastina</taxon>
        <taxon>Trypanosomatida</taxon>
        <taxon>Trypanosomatidae</taxon>
        <taxon>Strigomonadinae</taxon>
        <taxon>Angomonas</taxon>
    </lineage>
</organism>
<keyword evidence="2" id="KW-1185">Reference proteome</keyword>
<protein>
    <submittedName>
        <fullName evidence="1">Uncharacterized protein</fullName>
    </submittedName>
</protein>
<reference evidence="1 2" key="1">
    <citation type="submission" date="2020-08" db="EMBL/GenBank/DDBJ databases">
        <authorList>
            <person name="Newling K."/>
            <person name="Davey J."/>
            <person name="Forrester S."/>
        </authorList>
    </citation>
    <scope>NUCLEOTIDE SEQUENCE [LARGE SCALE GENOMIC DNA]</scope>
    <source>
        <strain evidence="2">Crithidia deanei Carvalho (ATCC PRA-265)</strain>
    </source>
</reference>
<dbReference type="EMBL" id="LR877149">
    <property type="protein sequence ID" value="CAD2215813.1"/>
    <property type="molecule type" value="Genomic_DNA"/>
</dbReference>
<gene>
    <name evidence="1" type="ORF">ADEAN_000327100</name>
</gene>
<proteinExistence type="predicted"/>
<dbReference type="Proteomes" id="UP000515908">
    <property type="component" value="Chromosome 05"/>
</dbReference>
<accession>A0A7G2CAM8</accession>
<dbReference type="VEuPathDB" id="TriTrypDB:ADEAN_000327100"/>
<evidence type="ECO:0000313" key="2">
    <source>
        <dbReference type="Proteomes" id="UP000515908"/>
    </source>
</evidence>
<dbReference type="AlphaFoldDB" id="A0A7G2CAM8"/>
<evidence type="ECO:0000313" key="1">
    <source>
        <dbReference type="EMBL" id="CAD2215813.1"/>
    </source>
</evidence>